<evidence type="ECO:0000313" key="5">
    <source>
        <dbReference type="Proteomes" id="UP001292094"/>
    </source>
</evidence>
<sequence>MATRFLRPPAFFLRLLPLVLLTGVAQALSRTEMQTTGETTIVLHCSAFHLEDQTTEGSDTYCPDSLSVTTEVGSDSATTSFCSSELAEDDRYVYSRGNYMLLSFVSNSDTHYSGFNCTYEFILYAV</sequence>
<organism evidence="4 5">
    <name type="scientific">Petrolisthes manimaculis</name>
    <dbReference type="NCBI Taxonomy" id="1843537"/>
    <lineage>
        <taxon>Eukaryota</taxon>
        <taxon>Metazoa</taxon>
        <taxon>Ecdysozoa</taxon>
        <taxon>Arthropoda</taxon>
        <taxon>Crustacea</taxon>
        <taxon>Multicrustacea</taxon>
        <taxon>Malacostraca</taxon>
        <taxon>Eumalacostraca</taxon>
        <taxon>Eucarida</taxon>
        <taxon>Decapoda</taxon>
        <taxon>Pleocyemata</taxon>
        <taxon>Anomura</taxon>
        <taxon>Galatheoidea</taxon>
        <taxon>Porcellanidae</taxon>
        <taxon>Petrolisthes</taxon>
    </lineage>
</organism>
<keyword evidence="1" id="KW-1015">Disulfide bond</keyword>
<dbReference type="EMBL" id="JAWZYT010003173">
    <property type="protein sequence ID" value="KAK4299789.1"/>
    <property type="molecule type" value="Genomic_DNA"/>
</dbReference>
<evidence type="ECO:0000256" key="2">
    <source>
        <dbReference type="SAM" id="SignalP"/>
    </source>
</evidence>
<keyword evidence="2" id="KW-0732">Signal</keyword>
<proteinExistence type="predicted"/>
<reference evidence="4" key="1">
    <citation type="submission" date="2023-11" db="EMBL/GenBank/DDBJ databases">
        <title>Genome assemblies of two species of porcelain crab, Petrolisthes cinctipes and Petrolisthes manimaculis (Anomura: Porcellanidae).</title>
        <authorList>
            <person name="Angst P."/>
        </authorList>
    </citation>
    <scope>NUCLEOTIDE SEQUENCE</scope>
    <source>
        <strain evidence="4">PB745_02</strain>
        <tissue evidence="4">Gill</tissue>
    </source>
</reference>
<dbReference type="Proteomes" id="UP001292094">
    <property type="component" value="Unassembled WGS sequence"/>
</dbReference>
<dbReference type="AlphaFoldDB" id="A0AAE1P2G3"/>
<dbReference type="SUPFAM" id="SSF49854">
    <property type="entry name" value="Spermadhesin, CUB domain"/>
    <property type="match status" value="1"/>
</dbReference>
<comment type="caution">
    <text evidence="4">The sequence shown here is derived from an EMBL/GenBank/DDBJ whole genome shotgun (WGS) entry which is preliminary data.</text>
</comment>
<dbReference type="InterPro" id="IPR000859">
    <property type="entry name" value="CUB_dom"/>
</dbReference>
<feature type="signal peptide" evidence="2">
    <location>
        <begin position="1"/>
        <end position="27"/>
    </location>
</feature>
<gene>
    <name evidence="4" type="ORF">Pmani_027965</name>
</gene>
<feature type="chain" id="PRO_5042054044" description="CUB domain-containing protein" evidence="2">
    <location>
        <begin position="28"/>
        <end position="126"/>
    </location>
</feature>
<evidence type="ECO:0000256" key="1">
    <source>
        <dbReference type="ARBA" id="ARBA00023157"/>
    </source>
</evidence>
<dbReference type="InterPro" id="IPR035914">
    <property type="entry name" value="Sperma_CUB_dom_sf"/>
</dbReference>
<evidence type="ECO:0000259" key="3">
    <source>
        <dbReference type="Pfam" id="PF00431"/>
    </source>
</evidence>
<protein>
    <recommendedName>
        <fullName evidence="3">CUB domain-containing protein</fullName>
    </recommendedName>
</protein>
<dbReference type="Pfam" id="PF00431">
    <property type="entry name" value="CUB"/>
    <property type="match status" value="1"/>
</dbReference>
<accession>A0AAE1P2G3</accession>
<feature type="domain" description="CUB" evidence="3">
    <location>
        <begin position="33"/>
        <end position="119"/>
    </location>
</feature>
<keyword evidence="5" id="KW-1185">Reference proteome</keyword>
<name>A0AAE1P2G3_9EUCA</name>
<evidence type="ECO:0000313" key="4">
    <source>
        <dbReference type="EMBL" id="KAK4299789.1"/>
    </source>
</evidence>
<dbReference type="Gene3D" id="2.60.120.290">
    <property type="entry name" value="Spermadhesin, CUB domain"/>
    <property type="match status" value="1"/>
</dbReference>